<organism evidence="6 7">
    <name type="scientific">Streptomyces pathocidini</name>
    <dbReference type="NCBI Taxonomy" id="1650571"/>
    <lineage>
        <taxon>Bacteria</taxon>
        <taxon>Bacillati</taxon>
        <taxon>Actinomycetota</taxon>
        <taxon>Actinomycetes</taxon>
        <taxon>Kitasatosporales</taxon>
        <taxon>Streptomycetaceae</taxon>
        <taxon>Streptomyces</taxon>
    </lineage>
</organism>
<evidence type="ECO:0000256" key="1">
    <source>
        <dbReference type="ARBA" id="ARBA00023015"/>
    </source>
</evidence>
<evidence type="ECO:0000259" key="5">
    <source>
        <dbReference type="Pfam" id="PF13377"/>
    </source>
</evidence>
<dbReference type="InterPro" id="IPR046335">
    <property type="entry name" value="LacI/GalR-like_sensor"/>
</dbReference>
<dbReference type="PANTHER" id="PTHR30146:SF155">
    <property type="entry name" value="ALANINE RACEMASE"/>
    <property type="match status" value="1"/>
</dbReference>
<dbReference type="RefSeq" id="WP_169790918.1">
    <property type="nucleotide sequence ID" value="NZ_JBIRWE010000021.1"/>
</dbReference>
<dbReference type="Pfam" id="PF13377">
    <property type="entry name" value="Peripla_BP_3"/>
    <property type="match status" value="1"/>
</dbReference>
<accession>A0ABW7UZY9</accession>
<dbReference type="Proteomes" id="UP001611548">
    <property type="component" value="Unassembled WGS sequence"/>
</dbReference>
<gene>
    <name evidence="6" type="ORF">ACH429_25630</name>
</gene>
<protein>
    <submittedName>
        <fullName evidence="6">LacI family DNA-binding transcriptional regulator</fullName>
    </submittedName>
</protein>
<sequence length="357" mass="38754">MAIELGVSSATARRDVAALDRSGQARWLHGSVSPLSAPLNARDMRLAGKSQADSSRHVVGMVIPTLEHQFRQIVHGARTVAAAAGIHLKVAVSGFHRSREEVHMQSMVQAGVKGLLLSPSWGVGGPTEAEVDRILALGVPAVLVERKLPAGAHEEGIDHVCSAHAEGAALAVRHLARLGHQRIALLSRNTHTLPYVRSGYLTAIRALETEDDFLSPQERHLGGCFDAFEHDADRLLELRESQGVRAVLVHTDLDAVNMLQRLFLHNLRVPEDLAIVCYSDDYASIADVPLTSIAVPGKELGETAMQLLLRRLENSQMRRWCLELMPKLQVRGSCGGQGTRNECPSVRGADPNGLERA</sequence>
<comment type="caution">
    <text evidence="6">The sequence shown here is derived from an EMBL/GenBank/DDBJ whole genome shotgun (WGS) entry which is preliminary data.</text>
</comment>
<evidence type="ECO:0000256" key="2">
    <source>
        <dbReference type="ARBA" id="ARBA00023125"/>
    </source>
</evidence>
<evidence type="ECO:0000256" key="4">
    <source>
        <dbReference type="SAM" id="MobiDB-lite"/>
    </source>
</evidence>
<keyword evidence="2 6" id="KW-0238">DNA-binding</keyword>
<proteinExistence type="predicted"/>
<keyword evidence="3" id="KW-0804">Transcription</keyword>
<dbReference type="GO" id="GO:0003677">
    <property type="term" value="F:DNA binding"/>
    <property type="evidence" value="ECO:0007669"/>
    <property type="project" value="UniProtKB-KW"/>
</dbReference>
<reference evidence="6 7" key="1">
    <citation type="submission" date="2024-10" db="EMBL/GenBank/DDBJ databases">
        <title>The Natural Products Discovery Center: Release of the First 8490 Sequenced Strains for Exploring Actinobacteria Biosynthetic Diversity.</title>
        <authorList>
            <person name="Kalkreuter E."/>
            <person name="Kautsar S.A."/>
            <person name="Yang D."/>
            <person name="Bader C.D."/>
            <person name="Teijaro C.N."/>
            <person name="Fluegel L."/>
            <person name="Davis C.M."/>
            <person name="Simpson J.R."/>
            <person name="Lauterbach L."/>
            <person name="Steele A.D."/>
            <person name="Gui C."/>
            <person name="Meng S."/>
            <person name="Li G."/>
            <person name="Viehrig K."/>
            <person name="Ye F."/>
            <person name="Su P."/>
            <person name="Kiefer A.F."/>
            <person name="Nichols A."/>
            <person name="Cepeda A.J."/>
            <person name="Yan W."/>
            <person name="Fan B."/>
            <person name="Jiang Y."/>
            <person name="Adhikari A."/>
            <person name="Zheng C.-J."/>
            <person name="Schuster L."/>
            <person name="Cowan T.M."/>
            <person name="Smanski M.J."/>
            <person name="Chevrette M.G."/>
            <person name="De Carvalho L.P.S."/>
            <person name="Shen B."/>
        </authorList>
    </citation>
    <scope>NUCLEOTIDE SEQUENCE [LARGE SCALE GENOMIC DNA]</scope>
    <source>
        <strain evidence="6 7">NPDC020327</strain>
    </source>
</reference>
<evidence type="ECO:0000313" key="7">
    <source>
        <dbReference type="Proteomes" id="UP001611548"/>
    </source>
</evidence>
<feature type="region of interest" description="Disordered" evidence="4">
    <location>
        <begin position="333"/>
        <end position="357"/>
    </location>
</feature>
<dbReference type="CDD" id="cd06267">
    <property type="entry name" value="PBP1_LacI_sugar_binding-like"/>
    <property type="match status" value="1"/>
</dbReference>
<name>A0ABW7UZY9_9ACTN</name>
<keyword evidence="1" id="KW-0805">Transcription regulation</keyword>
<dbReference type="EMBL" id="JBIRWE010000021">
    <property type="protein sequence ID" value="MFI1967456.1"/>
    <property type="molecule type" value="Genomic_DNA"/>
</dbReference>
<dbReference type="InterPro" id="IPR028082">
    <property type="entry name" value="Peripla_BP_I"/>
</dbReference>
<dbReference type="PANTHER" id="PTHR30146">
    <property type="entry name" value="LACI-RELATED TRANSCRIPTIONAL REPRESSOR"/>
    <property type="match status" value="1"/>
</dbReference>
<keyword evidence="7" id="KW-1185">Reference proteome</keyword>
<feature type="domain" description="Transcriptional regulator LacI/GalR-like sensor" evidence="5">
    <location>
        <begin position="172"/>
        <end position="334"/>
    </location>
</feature>
<dbReference type="Gene3D" id="3.40.50.2300">
    <property type="match status" value="2"/>
</dbReference>
<evidence type="ECO:0000313" key="6">
    <source>
        <dbReference type="EMBL" id="MFI1967456.1"/>
    </source>
</evidence>
<dbReference type="SUPFAM" id="SSF53822">
    <property type="entry name" value="Periplasmic binding protein-like I"/>
    <property type="match status" value="1"/>
</dbReference>
<evidence type="ECO:0000256" key="3">
    <source>
        <dbReference type="ARBA" id="ARBA00023163"/>
    </source>
</evidence>